<reference evidence="2 3" key="1">
    <citation type="submission" date="2024-08" db="EMBL/GenBank/DDBJ databases">
        <authorList>
            <person name="Cucini C."/>
            <person name="Frati F."/>
        </authorList>
    </citation>
    <scope>NUCLEOTIDE SEQUENCE [LARGE SCALE GENOMIC DNA]</scope>
</reference>
<accession>A0ABP1S0I2</accession>
<proteinExistence type="predicted"/>
<dbReference type="EMBL" id="CAXLJM020000133">
    <property type="protein sequence ID" value="CAL8140121.1"/>
    <property type="molecule type" value="Genomic_DNA"/>
</dbReference>
<feature type="signal peptide" evidence="1">
    <location>
        <begin position="1"/>
        <end position="19"/>
    </location>
</feature>
<evidence type="ECO:0000313" key="3">
    <source>
        <dbReference type="Proteomes" id="UP001642540"/>
    </source>
</evidence>
<keyword evidence="1" id="KW-0732">Signal</keyword>
<evidence type="ECO:0000313" key="2">
    <source>
        <dbReference type="EMBL" id="CAL8140121.1"/>
    </source>
</evidence>
<dbReference type="Proteomes" id="UP001642540">
    <property type="component" value="Unassembled WGS sequence"/>
</dbReference>
<comment type="caution">
    <text evidence="2">The sequence shown here is derived from an EMBL/GenBank/DDBJ whole genome shotgun (WGS) entry which is preliminary data.</text>
</comment>
<evidence type="ECO:0000256" key="1">
    <source>
        <dbReference type="SAM" id="SignalP"/>
    </source>
</evidence>
<keyword evidence="3" id="KW-1185">Reference proteome</keyword>
<name>A0ABP1S0I2_9HEXA</name>
<sequence>MKLYFFITVVLLTFSKSLGLIVDSISHEGLKQAQYLSRTLHSDSISENCGGILSNATGGIIYKVLGPIQPNELCIWVIRGGRASSFSVDVHYKRNYNDTQVYATCLAHQGITTNVIINGTGILTSLQACNVVVITFSTGNNVAASATGLVLQYTATQGGSLSTASRDQIITPNDSPYLRHPRVGYYTNNELSIFMYLGPYQSSTGPLAPAKEISVTYVKNSWQAIA</sequence>
<evidence type="ECO:0008006" key="4">
    <source>
        <dbReference type="Google" id="ProtNLM"/>
    </source>
</evidence>
<organism evidence="2 3">
    <name type="scientific">Orchesella dallaii</name>
    <dbReference type="NCBI Taxonomy" id="48710"/>
    <lineage>
        <taxon>Eukaryota</taxon>
        <taxon>Metazoa</taxon>
        <taxon>Ecdysozoa</taxon>
        <taxon>Arthropoda</taxon>
        <taxon>Hexapoda</taxon>
        <taxon>Collembola</taxon>
        <taxon>Entomobryomorpha</taxon>
        <taxon>Entomobryoidea</taxon>
        <taxon>Orchesellidae</taxon>
        <taxon>Orchesellinae</taxon>
        <taxon>Orchesella</taxon>
    </lineage>
</organism>
<gene>
    <name evidence="2" type="ORF">ODALV1_LOCUS28153</name>
</gene>
<protein>
    <recommendedName>
        <fullName evidence="4">CUB domain-containing protein</fullName>
    </recommendedName>
</protein>
<feature type="chain" id="PRO_5045392599" description="CUB domain-containing protein" evidence="1">
    <location>
        <begin position="20"/>
        <end position="226"/>
    </location>
</feature>